<evidence type="ECO:0000313" key="2">
    <source>
        <dbReference type="EMBL" id="GHO60626.1"/>
    </source>
</evidence>
<name>A0ABQ3V5X4_9CHLR</name>
<dbReference type="RefSeq" id="WP_201376700.1">
    <property type="nucleotide sequence ID" value="NZ_BNJG01000006.1"/>
</dbReference>
<dbReference type="InterPro" id="IPR029058">
    <property type="entry name" value="AB_hydrolase_fold"/>
</dbReference>
<evidence type="ECO:0000313" key="3">
    <source>
        <dbReference type="Proteomes" id="UP000654345"/>
    </source>
</evidence>
<dbReference type="Pfam" id="PF06500">
    <property type="entry name" value="FrsA-like"/>
    <property type="match status" value="1"/>
</dbReference>
<dbReference type="GO" id="GO:0004177">
    <property type="term" value="F:aminopeptidase activity"/>
    <property type="evidence" value="ECO:0007669"/>
    <property type="project" value="UniProtKB-KW"/>
</dbReference>
<reference evidence="2 3" key="1">
    <citation type="journal article" date="2021" name="Int. J. Syst. Evol. Microbiol.">
        <title>Reticulibacter mediterranei gen. nov., sp. nov., within the new family Reticulibacteraceae fam. nov., and Ktedonospora formicarum gen. nov., sp. nov., Ktedonobacter robiniae sp. nov., Dictyobacter formicarum sp. nov. and Dictyobacter arantiisoli sp. nov., belonging to the class Ktedonobacteria.</title>
        <authorList>
            <person name="Yabe S."/>
            <person name="Zheng Y."/>
            <person name="Wang C.M."/>
            <person name="Sakai Y."/>
            <person name="Abe K."/>
            <person name="Yokota A."/>
            <person name="Donadio S."/>
            <person name="Cavaletti L."/>
            <person name="Monciardini P."/>
        </authorList>
    </citation>
    <scope>NUCLEOTIDE SEQUENCE [LARGE SCALE GENOMIC DNA]</scope>
    <source>
        <strain evidence="2 3">SOSP1-30</strain>
    </source>
</reference>
<protein>
    <submittedName>
        <fullName evidence="2">Dipeptidyl aminopeptidase</fullName>
    </submittedName>
</protein>
<dbReference type="PANTHER" id="PTHR22946:SF12">
    <property type="entry name" value="CONIDIAL PIGMENT BIOSYNTHESIS PROTEIN AYG1 (AFU_ORTHOLOGUE AFUA_2G17550)"/>
    <property type="match status" value="1"/>
</dbReference>
<comment type="caution">
    <text evidence="2">The sequence shown here is derived from an EMBL/GenBank/DDBJ whole genome shotgun (WGS) entry which is preliminary data.</text>
</comment>
<dbReference type="Gene3D" id="1.20.1440.110">
    <property type="entry name" value="acylaminoacyl peptidase"/>
    <property type="match status" value="1"/>
</dbReference>
<keyword evidence="2" id="KW-0031">Aminopeptidase</keyword>
<proteinExistence type="predicted"/>
<organism evidence="2 3">
    <name type="scientific">Ktedonobacter robiniae</name>
    <dbReference type="NCBI Taxonomy" id="2778365"/>
    <lineage>
        <taxon>Bacteria</taxon>
        <taxon>Bacillati</taxon>
        <taxon>Chloroflexota</taxon>
        <taxon>Ktedonobacteria</taxon>
        <taxon>Ktedonobacterales</taxon>
        <taxon>Ktedonobacteraceae</taxon>
        <taxon>Ktedonobacter</taxon>
    </lineage>
</organism>
<dbReference type="Proteomes" id="UP000654345">
    <property type="component" value="Unassembled WGS sequence"/>
</dbReference>
<dbReference type="Gene3D" id="3.40.50.1820">
    <property type="entry name" value="alpha/beta hydrolase"/>
    <property type="match status" value="1"/>
</dbReference>
<dbReference type="EMBL" id="BNJG01000006">
    <property type="protein sequence ID" value="GHO60626.1"/>
    <property type="molecule type" value="Genomic_DNA"/>
</dbReference>
<dbReference type="SUPFAM" id="SSF53474">
    <property type="entry name" value="alpha/beta-Hydrolases"/>
    <property type="match status" value="1"/>
</dbReference>
<keyword evidence="3" id="KW-1185">Reference proteome</keyword>
<dbReference type="InterPro" id="IPR010520">
    <property type="entry name" value="FrsA-like"/>
</dbReference>
<sequence>MERDARVQSAITNWAPRFVANGIDVNDFTRVTNSIERWDAWCQTWADCGAIHEQLGADAEASGYYETAGEHYFRAAMCYHFGKYLFVQDPRQLRNAHEHVVRDYQRALPYFLFPGERVSIPYEGGGTMYGILRKPWHTPRPPVVILVPGLDSVKEELHVYGEDFLRRGMAVLAIDGPGQGEMEFEHAMRHDYEVPIRYAIDYLERHPDVDARRVGLMGVSFGGHYVVRAAAFEKRIKATIENCGAYNQLENFRGRPQLSRDTMVFRLKATSEEEAVKRLEQFSLQGVAERVQGPLLVIQGGQDGLVSPEHGKRIAAEAGANAELWFFADGNHVCNNIPYKHRPQQADWMRERLS</sequence>
<accession>A0ABQ3V5X4</accession>
<keyword evidence="2" id="KW-0645">Protease</keyword>
<dbReference type="InterPro" id="IPR050261">
    <property type="entry name" value="FrsA_esterase"/>
</dbReference>
<keyword evidence="1" id="KW-0378">Hydrolase</keyword>
<dbReference type="PANTHER" id="PTHR22946">
    <property type="entry name" value="DIENELACTONE HYDROLASE DOMAIN-CONTAINING PROTEIN-RELATED"/>
    <property type="match status" value="1"/>
</dbReference>
<gene>
    <name evidence="2" type="ORF">KSB_91010</name>
</gene>
<evidence type="ECO:0000256" key="1">
    <source>
        <dbReference type="ARBA" id="ARBA00022801"/>
    </source>
</evidence>